<keyword evidence="2" id="KW-1185">Reference proteome</keyword>
<sequence length="301" mass="35611">MNDYKKICLLALNDHRQLKRQYQKKMRSLSAYDGILLQSSLRKGTPYYYCLKKGGKRRYLGRETHEVVRKIRELRFCKKMVEILDDNIRLLREFTERYCDTDVESVRQRLPKQYIPLLTDILELNTDSIEARVQAMRERKAAIPPRHPEALRITTFDGTLVRSRVEALLYERFCAAGFYVLYEYPVEYAPGKYLCPDFLLIHPVTGQVILWEHLGRWFHAENSRQYRDSFNWKTDIYRELGFIPGINLQMSFETDSGLDLEWISGQIEYLYNSVPTTSLLAIREKQLHDFADFNLLIKTAS</sequence>
<gene>
    <name evidence="1" type="ORF">FYJ65_02920</name>
</gene>
<organism evidence="1 2">
    <name type="scientific">Mogibacterium kristiansenii</name>
    <dbReference type="NCBI Taxonomy" id="2606708"/>
    <lineage>
        <taxon>Bacteria</taxon>
        <taxon>Bacillati</taxon>
        <taxon>Bacillota</taxon>
        <taxon>Clostridia</taxon>
        <taxon>Peptostreptococcales</taxon>
        <taxon>Anaerovoracaceae</taxon>
        <taxon>Mogibacterium</taxon>
    </lineage>
</organism>
<protein>
    <submittedName>
        <fullName evidence="1">Uncharacterized protein</fullName>
    </submittedName>
</protein>
<comment type="caution">
    <text evidence="1">The sequence shown here is derived from an EMBL/GenBank/DDBJ whole genome shotgun (WGS) entry which is preliminary data.</text>
</comment>
<proteinExistence type="predicted"/>
<evidence type="ECO:0000313" key="1">
    <source>
        <dbReference type="EMBL" id="MST70299.1"/>
    </source>
</evidence>
<dbReference type="RefSeq" id="WP_154553862.1">
    <property type="nucleotide sequence ID" value="NZ_VUNA01000004.1"/>
</dbReference>
<dbReference type="EMBL" id="VUNA01000004">
    <property type="protein sequence ID" value="MST70299.1"/>
    <property type="molecule type" value="Genomic_DNA"/>
</dbReference>
<name>A0A6N7XK49_9FIRM</name>
<dbReference type="AlphaFoldDB" id="A0A6N7XK49"/>
<evidence type="ECO:0000313" key="2">
    <source>
        <dbReference type="Proteomes" id="UP000469424"/>
    </source>
</evidence>
<accession>A0A6N7XK49</accession>
<reference evidence="1 2" key="1">
    <citation type="submission" date="2019-08" db="EMBL/GenBank/DDBJ databases">
        <title>In-depth cultivation of the pig gut microbiome towards novel bacterial diversity and tailored functional studies.</title>
        <authorList>
            <person name="Wylensek D."/>
            <person name="Hitch T.C.A."/>
            <person name="Clavel T."/>
        </authorList>
    </citation>
    <scope>NUCLEOTIDE SEQUENCE [LARGE SCALE GENOMIC DNA]</scope>
    <source>
        <strain evidence="1 2">WCA-MUC-591-APC-4B</strain>
    </source>
</reference>
<dbReference type="Proteomes" id="UP000469424">
    <property type="component" value="Unassembled WGS sequence"/>
</dbReference>